<dbReference type="EMBL" id="JARKNE010000011">
    <property type="protein sequence ID" value="KAK5785133.1"/>
    <property type="molecule type" value="Genomic_DNA"/>
</dbReference>
<keyword evidence="2" id="KW-1185">Reference proteome</keyword>
<proteinExistence type="predicted"/>
<comment type="caution">
    <text evidence="1">The sequence shown here is derived from an EMBL/GenBank/DDBJ whole genome shotgun (WGS) entry which is preliminary data.</text>
</comment>
<protein>
    <submittedName>
        <fullName evidence="1">Uncharacterized protein</fullName>
    </submittedName>
</protein>
<name>A0ABR0N3J1_GOSAR</name>
<evidence type="ECO:0000313" key="2">
    <source>
        <dbReference type="Proteomes" id="UP001358586"/>
    </source>
</evidence>
<accession>A0ABR0N3J1</accession>
<sequence length="102" mass="11646">MVAHVLRDFLATRSVWQLVIPWSMGDGFWSVSIDLWLVENLCNCKDVLVEGVRWEVLFGALAWWIGMTRNQFIFSQDSHSAAYVVANRLSWAKVISDVSTVV</sequence>
<dbReference type="Proteomes" id="UP001358586">
    <property type="component" value="Chromosome 11"/>
</dbReference>
<reference evidence="1 2" key="1">
    <citation type="submission" date="2023-03" db="EMBL/GenBank/DDBJ databases">
        <title>WGS of Gossypium arboreum.</title>
        <authorList>
            <person name="Yu D."/>
        </authorList>
    </citation>
    <scope>NUCLEOTIDE SEQUENCE [LARGE SCALE GENOMIC DNA]</scope>
    <source>
        <tissue evidence="1">Leaf</tissue>
    </source>
</reference>
<organism evidence="1 2">
    <name type="scientific">Gossypium arboreum</name>
    <name type="common">Tree cotton</name>
    <name type="synonym">Gossypium nanking</name>
    <dbReference type="NCBI Taxonomy" id="29729"/>
    <lineage>
        <taxon>Eukaryota</taxon>
        <taxon>Viridiplantae</taxon>
        <taxon>Streptophyta</taxon>
        <taxon>Embryophyta</taxon>
        <taxon>Tracheophyta</taxon>
        <taxon>Spermatophyta</taxon>
        <taxon>Magnoliopsida</taxon>
        <taxon>eudicotyledons</taxon>
        <taxon>Gunneridae</taxon>
        <taxon>Pentapetalae</taxon>
        <taxon>rosids</taxon>
        <taxon>malvids</taxon>
        <taxon>Malvales</taxon>
        <taxon>Malvaceae</taxon>
        <taxon>Malvoideae</taxon>
        <taxon>Gossypium</taxon>
    </lineage>
</organism>
<evidence type="ECO:0000313" key="1">
    <source>
        <dbReference type="EMBL" id="KAK5785133.1"/>
    </source>
</evidence>
<gene>
    <name evidence="1" type="ORF">PVK06_039685</name>
</gene>